<gene>
    <name evidence="2" type="ORF">BSQ44_09345</name>
</gene>
<proteinExistence type="predicted"/>
<accession>A0A1L3SQH4</accession>
<sequence length="67" mass="6926">MKMRDFPFQFSSMAATAARIALLLGALAAPVLAMPLTDVGDGILVGGKVERTSGAGLVIVVGLRRAR</sequence>
<dbReference type="STRING" id="1670800.BSQ44_09345"/>
<evidence type="ECO:0000313" key="3">
    <source>
        <dbReference type="Proteomes" id="UP000182840"/>
    </source>
</evidence>
<dbReference type="AlphaFoldDB" id="A0A1L3SQH4"/>
<name>A0A1L3SQH4_9HYPH</name>
<feature type="chain" id="PRO_5012182520" evidence="1">
    <location>
        <begin position="34"/>
        <end position="67"/>
    </location>
</feature>
<evidence type="ECO:0000313" key="2">
    <source>
        <dbReference type="EMBL" id="APH71552.1"/>
    </source>
</evidence>
<protein>
    <submittedName>
        <fullName evidence="2">Uncharacterized protein</fullName>
    </submittedName>
</protein>
<dbReference type="EMBL" id="CP018171">
    <property type="protein sequence ID" value="APH71552.1"/>
    <property type="molecule type" value="Genomic_DNA"/>
</dbReference>
<dbReference type="KEGG" id="meso:BSQ44_09345"/>
<keyword evidence="3" id="KW-1185">Reference proteome</keyword>
<evidence type="ECO:0000256" key="1">
    <source>
        <dbReference type="SAM" id="SignalP"/>
    </source>
</evidence>
<dbReference type="Proteomes" id="UP000182840">
    <property type="component" value="Chromosome"/>
</dbReference>
<feature type="signal peptide" evidence="1">
    <location>
        <begin position="1"/>
        <end position="33"/>
    </location>
</feature>
<reference evidence="3" key="1">
    <citation type="submission" date="2016-11" db="EMBL/GenBank/DDBJ databases">
        <title>Mesorhizobium oceanicum sp. nov., isolated from deep seawater in South China Sea.</title>
        <authorList>
            <person name="Fu G.-Y."/>
        </authorList>
    </citation>
    <scope>NUCLEOTIDE SEQUENCE [LARGE SCALE GENOMIC DNA]</scope>
    <source>
        <strain evidence="3">B7</strain>
    </source>
</reference>
<keyword evidence="1" id="KW-0732">Signal</keyword>
<organism evidence="2 3">
    <name type="scientific">Aquibium oceanicum</name>
    <dbReference type="NCBI Taxonomy" id="1670800"/>
    <lineage>
        <taxon>Bacteria</taxon>
        <taxon>Pseudomonadati</taxon>
        <taxon>Pseudomonadota</taxon>
        <taxon>Alphaproteobacteria</taxon>
        <taxon>Hyphomicrobiales</taxon>
        <taxon>Phyllobacteriaceae</taxon>
        <taxon>Aquibium</taxon>
    </lineage>
</organism>